<dbReference type="SUPFAM" id="SSF53335">
    <property type="entry name" value="S-adenosyl-L-methionine-dependent methyltransferases"/>
    <property type="match status" value="1"/>
</dbReference>
<dbReference type="PANTHER" id="PTHR43591">
    <property type="entry name" value="METHYLTRANSFERASE"/>
    <property type="match status" value="1"/>
</dbReference>
<keyword evidence="3" id="KW-1185">Reference proteome</keyword>
<organism evidence="2 3">
    <name type="scientific">Lebetimonas natsushimae</name>
    <dbReference type="NCBI Taxonomy" id="1936991"/>
    <lineage>
        <taxon>Bacteria</taxon>
        <taxon>Pseudomonadati</taxon>
        <taxon>Campylobacterota</taxon>
        <taxon>Epsilonproteobacteria</taxon>
        <taxon>Nautiliales</taxon>
        <taxon>Nautiliaceae</taxon>
        <taxon>Lebetimonas</taxon>
    </lineage>
</organism>
<evidence type="ECO:0000313" key="3">
    <source>
        <dbReference type="Proteomes" id="UP000217944"/>
    </source>
</evidence>
<dbReference type="Proteomes" id="UP000217944">
    <property type="component" value="Unassembled WGS sequence"/>
</dbReference>
<dbReference type="InterPro" id="IPR008928">
    <property type="entry name" value="6-hairpin_glycosidase_sf"/>
</dbReference>
<dbReference type="Gene3D" id="3.40.50.150">
    <property type="entry name" value="Vaccinia Virus protein VP39"/>
    <property type="match status" value="1"/>
</dbReference>
<dbReference type="RefSeq" id="WP_096258015.1">
    <property type="nucleotide sequence ID" value="NZ_BDME01000001.1"/>
</dbReference>
<sequence length="585" mass="68427">MKQKLYKIYGFLHSLKYPKILRSSINSIFDENVFNNELHLKMAGNWLLFMQNEDGGYSRKFSFINGKDKSYIETTGYIIPSMWNLGEKLNEKKYINSAKKAGEWLLKIQNSDGSFSEIDKNLPFVFDTGQCLIGLNFLYEKTKEEKYLKAAKKASYWLESVQENDGSWVKFAYNKEPHTYYSRVSAAMFKYGVLTNDEYIKNVAMKNINWVLNNQMDNGFFKYSSFLKNVPPFLHTLIYVLEGLLDVYELMRDEKILEAVLKNANKFKNINLNHDLILCSQYDENFNCVNKERCITGLAQWAGVALKLYKITKDENFKTCAINTIFYLKAKQLKNSIMKGGFSASIPFWGRYGSFDFVNWTNKFFIDTLLDYENLNKETEQESFVKTAFNISSDVVTDNLSYMDKEYIKRLKEILPKDKKLKVLDVGCGKGVIINELKKEFPNIKFFGIDPVFEKENILKGSVYNIPFNDNYFDIVMTFEVLQHTYIDSALKEIKRVLKNNGEIIIGERNPFSILGLLKPVLELKGKWMYPFDSPFREKWYSKKEWKKILKENGFTLENVEVIEGNGKKFVNRYYLIEGIKCQKQ</sequence>
<gene>
    <name evidence="2" type="ORF">LNAT_P0146</name>
</gene>
<evidence type="ECO:0000259" key="1">
    <source>
        <dbReference type="Pfam" id="PF13243"/>
    </source>
</evidence>
<dbReference type="EMBL" id="BDME01000001">
    <property type="protein sequence ID" value="GAX86851.1"/>
    <property type="molecule type" value="Genomic_DNA"/>
</dbReference>
<dbReference type="Gene3D" id="1.50.10.20">
    <property type="match status" value="1"/>
</dbReference>
<proteinExistence type="predicted"/>
<dbReference type="CDD" id="cd02440">
    <property type="entry name" value="AdoMet_MTases"/>
    <property type="match status" value="1"/>
</dbReference>
<dbReference type="AlphaFoldDB" id="A0A292YBH2"/>
<feature type="domain" description="Squalene cyclase C-terminal" evidence="1">
    <location>
        <begin position="39"/>
        <end position="227"/>
    </location>
</feature>
<comment type="caution">
    <text evidence="2">The sequence shown here is derived from an EMBL/GenBank/DDBJ whole genome shotgun (WGS) entry which is preliminary data.</text>
</comment>
<reference evidence="2 3" key="1">
    <citation type="journal article" date="2017" name="Syst. Appl. Microbiol.">
        <title>Lebetimonas natsushimae sp. nov., a novel strictly anaerobic, moderately thermophilic chemoautotroph isolated from a deep-sea hydrothermal vent polychaete nest in the Mid-Okinawa Trough.</title>
        <authorList>
            <person name="Nagata R."/>
            <person name="Takaki Y."/>
            <person name="Tame A."/>
            <person name="Nunoura T."/>
            <person name="Muto H."/>
            <person name="Mino S."/>
            <person name="Sawayama S."/>
            <person name="Takai K."/>
            <person name="Nakagawa S."/>
        </authorList>
    </citation>
    <scope>NUCLEOTIDE SEQUENCE [LARGE SCALE GENOMIC DNA]</scope>
    <source>
        <strain evidence="2 3">HS1857</strain>
    </source>
</reference>
<dbReference type="Pfam" id="PF13243">
    <property type="entry name" value="SQHop_cyclase_C"/>
    <property type="match status" value="1"/>
</dbReference>
<evidence type="ECO:0000313" key="2">
    <source>
        <dbReference type="EMBL" id="GAX86851.1"/>
    </source>
</evidence>
<dbReference type="SUPFAM" id="SSF48208">
    <property type="entry name" value="Six-hairpin glycosidases"/>
    <property type="match status" value="1"/>
</dbReference>
<dbReference type="OrthoDB" id="8595155at2"/>
<dbReference type="InterPro" id="IPR032696">
    <property type="entry name" value="SQ_cyclase_C"/>
</dbReference>
<dbReference type="Pfam" id="PF13489">
    <property type="entry name" value="Methyltransf_23"/>
    <property type="match status" value="1"/>
</dbReference>
<name>A0A292YBH2_9BACT</name>
<dbReference type="GO" id="GO:0005975">
    <property type="term" value="P:carbohydrate metabolic process"/>
    <property type="evidence" value="ECO:0007669"/>
    <property type="project" value="InterPro"/>
</dbReference>
<dbReference type="CDD" id="cd00688">
    <property type="entry name" value="ISOPREN_C2_like"/>
    <property type="match status" value="1"/>
</dbReference>
<accession>A0A292YBH2</accession>
<dbReference type="InterPro" id="IPR029063">
    <property type="entry name" value="SAM-dependent_MTases_sf"/>
</dbReference>
<protein>
    <recommendedName>
        <fullName evidence="1">Squalene cyclase C-terminal domain-containing protein</fullName>
    </recommendedName>
</protein>